<keyword evidence="3" id="KW-1185">Reference proteome</keyword>
<name>A0A6M4IS97_9BACT</name>
<feature type="transmembrane region" description="Helical" evidence="1">
    <location>
        <begin position="203"/>
        <end position="223"/>
    </location>
</feature>
<dbReference type="InterPro" id="IPR030802">
    <property type="entry name" value="Permease_MalE"/>
</dbReference>
<reference evidence="2 3" key="1">
    <citation type="submission" date="2020-05" db="EMBL/GenBank/DDBJ databases">
        <title>Complete genome sequence of Gemmatimonas greenlandica TET16.</title>
        <authorList>
            <person name="Zeng Y."/>
        </authorList>
    </citation>
    <scope>NUCLEOTIDE SEQUENCE [LARGE SCALE GENOMIC DNA]</scope>
    <source>
        <strain evidence="2 3">TET16</strain>
    </source>
</reference>
<evidence type="ECO:0000313" key="2">
    <source>
        <dbReference type="EMBL" id="QJR36938.1"/>
    </source>
</evidence>
<keyword evidence="1" id="KW-0472">Membrane</keyword>
<sequence length="265" mass="28196">MNSLHQRISAVGRTTRSFFDQIGAGARFVAATFRAMRDTKDWIPEFSTHARVLGVESLPIGIFIALFTGIVLALLASYSVGDLVPPYFVGTLVQKTITLELAPVLTGLALAGRVGANIAAELGTMRVTEQIDALETLTFDPMSHLVVPRVLASTLMFPVVVAVAMLVGLLSGWVASLVLLDITTPQFLKGARIFFTDFDVRYGLVKSASFGAAVSLIGCRAGLNTEGGAQGVGRGATRAVVISAVMILVLDAFWALVWLSGRTLR</sequence>
<proteinExistence type="predicted"/>
<keyword evidence="1" id="KW-0812">Transmembrane</keyword>
<dbReference type="GO" id="GO:0005548">
    <property type="term" value="F:phospholipid transporter activity"/>
    <property type="evidence" value="ECO:0007669"/>
    <property type="project" value="TreeGrafter"/>
</dbReference>
<gene>
    <name evidence="2" type="ORF">HKW67_16150</name>
</gene>
<dbReference type="PANTHER" id="PTHR30188:SF4">
    <property type="entry name" value="PROTEIN TRIGALACTOSYLDIACYLGLYCEROL 1, CHLOROPLASTIC"/>
    <property type="match status" value="1"/>
</dbReference>
<protein>
    <submittedName>
        <fullName evidence="2">ABC transporter permease</fullName>
    </submittedName>
</protein>
<accession>A0A6M4IS97</accession>
<dbReference type="KEGG" id="ggr:HKW67_16150"/>
<evidence type="ECO:0000313" key="3">
    <source>
        <dbReference type="Proteomes" id="UP000500938"/>
    </source>
</evidence>
<feature type="transmembrane region" description="Helical" evidence="1">
    <location>
        <begin position="60"/>
        <end position="80"/>
    </location>
</feature>
<dbReference type="GO" id="GO:0043190">
    <property type="term" value="C:ATP-binding cassette (ABC) transporter complex"/>
    <property type="evidence" value="ECO:0007669"/>
    <property type="project" value="InterPro"/>
</dbReference>
<feature type="transmembrane region" description="Helical" evidence="1">
    <location>
        <begin position="155"/>
        <end position="182"/>
    </location>
</feature>
<dbReference type="EMBL" id="CP053085">
    <property type="protein sequence ID" value="QJR36938.1"/>
    <property type="molecule type" value="Genomic_DNA"/>
</dbReference>
<dbReference type="RefSeq" id="WP_171226371.1">
    <property type="nucleotide sequence ID" value="NZ_CP053085.1"/>
</dbReference>
<organism evidence="2 3">
    <name type="scientific">Gemmatimonas groenlandica</name>
    <dbReference type="NCBI Taxonomy" id="2732249"/>
    <lineage>
        <taxon>Bacteria</taxon>
        <taxon>Pseudomonadati</taxon>
        <taxon>Gemmatimonadota</taxon>
        <taxon>Gemmatimonadia</taxon>
        <taxon>Gemmatimonadales</taxon>
        <taxon>Gemmatimonadaceae</taxon>
        <taxon>Gemmatimonas</taxon>
    </lineage>
</organism>
<dbReference type="Pfam" id="PF02405">
    <property type="entry name" value="MlaE"/>
    <property type="match status" value="1"/>
</dbReference>
<evidence type="ECO:0000256" key="1">
    <source>
        <dbReference type="SAM" id="Phobius"/>
    </source>
</evidence>
<dbReference type="Proteomes" id="UP000500938">
    <property type="component" value="Chromosome"/>
</dbReference>
<feature type="transmembrane region" description="Helical" evidence="1">
    <location>
        <begin position="235"/>
        <end position="259"/>
    </location>
</feature>
<keyword evidence="1" id="KW-1133">Transmembrane helix</keyword>
<dbReference type="PANTHER" id="PTHR30188">
    <property type="entry name" value="ABC TRANSPORTER PERMEASE PROTEIN-RELATED"/>
    <property type="match status" value="1"/>
</dbReference>
<dbReference type="AlphaFoldDB" id="A0A6M4IS97"/>